<accession>E3DN89</accession>
<evidence type="ECO:0000256" key="1">
    <source>
        <dbReference type="ARBA" id="ARBA00023015"/>
    </source>
</evidence>
<dbReference type="InterPro" id="IPR013196">
    <property type="entry name" value="HTH_11"/>
</dbReference>
<organism evidence="4 5">
    <name type="scientific">Halanaerobium praevalens (strain ATCC 33744 / DSM 2228 / GSL)</name>
    <dbReference type="NCBI Taxonomy" id="572479"/>
    <lineage>
        <taxon>Bacteria</taxon>
        <taxon>Bacillati</taxon>
        <taxon>Bacillota</taxon>
        <taxon>Clostridia</taxon>
        <taxon>Halanaerobiales</taxon>
        <taxon>Halanaerobiaceae</taxon>
        <taxon>Halanaerobium</taxon>
    </lineage>
</organism>
<evidence type="ECO:0000256" key="2">
    <source>
        <dbReference type="ARBA" id="ARBA00023163"/>
    </source>
</evidence>
<reference evidence="5" key="1">
    <citation type="submission" date="2010-10" db="EMBL/GenBank/DDBJ databases">
        <title>The complete genome of Halanaerobium praevalens DSM 2228.</title>
        <authorList>
            <consortium name="US DOE Joint Genome Institute (JGI-PGF)"/>
            <person name="Lucas S."/>
            <person name="Copeland A."/>
            <person name="Lapidus A."/>
            <person name="Glavina del Rio T."/>
            <person name="Dalin E."/>
            <person name="Tice H."/>
            <person name="Bruce D."/>
            <person name="Goodwin L."/>
            <person name="Pitluck S."/>
            <person name="Kyrpides N."/>
            <person name="Mavromatis K."/>
            <person name="Ivanova N."/>
            <person name="Ovchinnikova G."/>
            <person name="Chertkov O."/>
            <person name="Detter J.C."/>
            <person name="Han C."/>
            <person name="Larimer F."/>
            <person name="Land M."/>
            <person name="Hauser L."/>
            <person name="Markowitz V."/>
            <person name="Cheng J.-F."/>
            <person name="Hugenholtz P."/>
            <person name="Woyke T."/>
            <person name="Wu D."/>
            <person name="Tindall B."/>
            <person name="Pomrenke H.G."/>
            <person name="Brambilla E."/>
            <person name="Klenk H.-P."/>
            <person name="Eisen J.A."/>
        </authorList>
    </citation>
    <scope>NUCLEOTIDE SEQUENCE [LARGE SCALE GENOMIC DNA]</scope>
    <source>
        <strain evidence="5">ATCC 33744 / DSM 2228 / GSL</strain>
    </source>
</reference>
<sequence length="310" mass="37082">MKLYRLLAIVMYLMNRKKVTAKELADYFEVSVRTIYRDLEAINQAGVPIISYQGSNGGYSIIDNYKIDKQILNCDEMNSILVALEGLNTTLNKREFKDIKEKIKVLIPDFEKERMEKNKKYFIDFNPWGINNIEKNKIDLIEKAIDKNILLNFSYTDLKGVSTTRIVEAMTLVLRGNSWYLYGYCRLRADYRFFKIYRIKELKILKEKFKRKDREFEESFLTENIQSKRKTINLVMRFKPEVKLQIEEYFNEDDIIFEEDGTLLVKVSFTEDEWLYSFILSFGDKIEILEPFYLRKIIKEQGKRVFDVYK</sequence>
<dbReference type="PATRIC" id="fig|572479.3.peg.1396"/>
<dbReference type="Pfam" id="PF25583">
    <property type="entry name" value="WCX"/>
    <property type="match status" value="1"/>
</dbReference>
<dbReference type="STRING" id="572479.Hprae_1377"/>
<dbReference type="Gene3D" id="1.10.10.10">
    <property type="entry name" value="Winged helix-like DNA-binding domain superfamily/Winged helix DNA-binding domain"/>
    <property type="match status" value="1"/>
</dbReference>
<dbReference type="InterPro" id="IPR036390">
    <property type="entry name" value="WH_DNA-bd_sf"/>
</dbReference>
<evidence type="ECO:0000313" key="5">
    <source>
        <dbReference type="Proteomes" id="UP000006866"/>
    </source>
</evidence>
<dbReference type="InterPro" id="IPR036388">
    <property type="entry name" value="WH-like_DNA-bd_sf"/>
</dbReference>
<evidence type="ECO:0000259" key="3">
    <source>
        <dbReference type="PROSITE" id="PS51000"/>
    </source>
</evidence>
<dbReference type="SUPFAM" id="SSF46785">
    <property type="entry name" value="Winged helix' DNA-binding domain"/>
    <property type="match status" value="1"/>
</dbReference>
<protein>
    <submittedName>
        <fullName evidence="4">Regulatory protein DeoR</fullName>
    </submittedName>
</protein>
<dbReference type="GO" id="GO:0003700">
    <property type="term" value="F:DNA-binding transcription factor activity"/>
    <property type="evidence" value="ECO:0007669"/>
    <property type="project" value="InterPro"/>
</dbReference>
<dbReference type="PROSITE" id="PS51000">
    <property type="entry name" value="HTH_DEOR_2"/>
    <property type="match status" value="1"/>
</dbReference>
<proteinExistence type="predicted"/>
<dbReference type="InterPro" id="IPR026881">
    <property type="entry name" value="WYL_dom"/>
</dbReference>
<dbReference type="InterPro" id="IPR051534">
    <property type="entry name" value="CBASS_pafABC_assoc_protein"/>
</dbReference>
<keyword evidence="1" id="KW-0805">Transcription regulation</keyword>
<dbReference type="Proteomes" id="UP000006866">
    <property type="component" value="Chromosome"/>
</dbReference>
<dbReference type="Pfam" id="PF08279">
    <property type="entry name" value="HTH_11"/>
    <property type="match status" value="1"/>
</dbReference>
<dbReference type="InterPro" id="IPR001034">
    <property type="entry name" value="DeoR_HTH"/>
</dbReference>
<dbReference type="AlphaFoldDB" id="E3DN89"/>
<reference evidence="4 5" key="2">
    <citation type="journal article" date="2011" name="Stand. Genomic Sci.">
        <title>Complete genome sequence of the extremely halophilic Halanaerobium praevalens type strain (GSL).</title>
        <authorList>
            <person name="Ivanova N."/>
            <person name="Sikorski J."/>
            <person name="Chertkov O."/>
            <person name="Nolan M."/>
            <person name="Lucas S."/>
            <person name="Hammon N."/>
            <person name="Deshpande S."/>
            <person name="Cheng J.F."/>
            <person name="Tapia R."/>
            <person name="Han C."/>
            <person name="Goodwin L."/>
            <person name="Pitluck S."/>
            <person name="Huntemann M."/>
            <person name="Liolios K."/>
            <person name="Pagani I."/>
            <person name="Mavromatis K."/>
            <person name="Ovchinikova G."/>
            <person name="Pati A."/>
            <person name="Chen A."/>
            <person name="Palaniappan K."/>
            <person name="Land M."/>
            <person name="Hauser L."/>
            <person name="Brambilla E.M."/>
            <person name="Kannan K.P."/>
            <person name="Rohde M."/>
            <person name="Tindall B.J."/>
            <person name="Goker M."/>
            <person name="Detter J.C."/>
            <person name="Woyke T."/>
            <person name="Bristow J."/>
            <person name="Eisen J.A."/>
            <person name="Markowitz V."/>
            <person name="Hugenholtz P."/>
            <person name="Kyrpides N.C."/>
            <person name="Klenk H.P."/>
            <person name="Lapidus A."/>
        </authorList>
    </citation>
    <scope>NUCLEOTIDE SEQUENCE [LARGE SCALE GENOMIC DNA]</scope>
    <source>
        <strain evidence="5">ATCC 33744 / DSM 2228 / GSL</strain>
    </source>
</reference>
<dbReference type="Pfam" id="PF13280">
    <property type="entry name" value="WYL"/>
    <property type="match status" value="1"/>
</dbReference>
<dbReference type="RefSeq" id="WP_014553533.1">
    <property type="nucleotide sequence ID" value="NC_017455.1"/>
</dbReference>
<dbReference type="KEGG" id="hpk:Hprae_1377"/>
<dbReference type="PANTHER" id="PTHR34580:SF8">
    <property type="entry name" value="WYL DOMAIN-CONTAINING PROTEIN"/>
    <property type="match status" value="1"/>
</dbReference>
<dbReference type="OrthoDB" id="9767131at2"/>
<dbReference type="InterPro" id="IPR057727">
    <property type="entry name" value="WCX_dom"/>
</dbReference>
<evidence type="ECO:0000313" key="4">
    <source>
        <dbReference type="EMBL" id="ADO77508.1"/>
    </source>
</evidence>
<dbReference type="HOGENOM" id="CLU_041141_5_1_9"/>
<dbReference type="PANTHER" id="PTHR34580">
    <property type="match status" value="1"/>
</dbReference>
<gene>
    <name evidence="4" type="ordered locus">Hprae_1377</name>
</gene>
<keyword evidence="5" id="KW-1185">Reference proteome</keyword>
<dbReference type="SMART" id="SM00420">
    <property type="entry name" value="HTH_DEOR"/>
    <property type="match status" value="1"/>
</dbReference>
<keyword evidence="2" id="KW-0804">Transcription</keyword>
<dbReference type="eggNOG" id="COG2378">
    <property type="taxonomic scope" value="Bacteria"/>
</dbReference>
<name>E3DN89_HALPG</name>
<dbReference type="PROSITE" id="PS52050">
    <property type="entry name" value="WYL"/>
    <property type="match status" value="1"/>
</dbReference>
<dbReference type="EMBL" id="CP002175">
    <property type="protein sequence ID" value="ADO77508.1"/>
    <property type="molecule type" value="Genomic_DNA"/>
</dbReference>
<dbReference type="InterPro" id="IPR028349">
    <property type="entry name" value="PafC-like"/>
</dbReference>
<dbReference type="PIRSF" id="PIRSF016838">
    <property type="entry name" value="PafC"/>
    <property type="match status" value="1"/>
</dbReference>
<feature type="domain" description="HTH deoR-type" evidence="3">
    <location>
        <begin position="2"/>
        <end position="57"/>
    </location>
</feature>